<evidence type="ECO:0000259" key="3">
    <source>
        <dbReference type="PROSITE" id="PS50930"/>
    </source>
</evidence>
<dbReference type="PROSITE" id="PS50930">
    <property type="entry name" value="HTH_LYTTR"/>
    <property type="match status" value="1"/>
</dbReference>
<keyword evidence="5" id="KW-1185">Reference proteome</keyword>
<dbReference type="OrthoDB" id="940990at2"/>
<dbReference type="SMART" id="SM00850">
    <property type="entry name" value="LytTR"/>
    <property type="match status" value="1"/>
</dbReference>
<protein>
    <submittedName>
        <fullName evidence="4">Response regulator</fullName>
    </submittedName>
</protein>
<feature type="domain" description="Response regulatory" evidence="2">
    <location>
        <begin position="2"/>
        <end position="115"/>
    </location>
</feature>
<dbReference type="Pfam" id="PF00072">
    <property type="entry name" value="Response_reg"/>
    <property type="match status" value="1"/>
</dbReference>
<dbReference type="SMART" id="SM00448">
    <property type="entry name" value="REC"/>
    <property type="match status" value="1"/>
</dbReference>
<dbReference type="Proteomes" id="UP000295706">
    <property type="component" value="Unassembled WGS sequence"/>
</dbReference>
<dbReference type="PROSITE" id="PS50110">
    <property type="entry name" value="RESPONSE_REGULATORY"/>
    <property type="match status" value="1"/>
</dbReference>
<dbReference type="Gene3D" id="2.40.50.1020">
    <property type="entry name" value="LytTr DNA-binding domain"/>
    <property type="match status" value="1"/>
</dbReference>
<evidence type="ECO:0000313" key="5">
    <source>
        <dbReference type="Proteomes" id="UP000295706"/>
    </source>
</evidence>
<feature type="domain" description="HTH LytTR-type" evidence="3">
    <location>
        <begin position="139"/>
        <end position="226"/>
    </location>
</feature>
<evidence type="ECO:0000259" key="2">
    <source>
        <dbReference type="PROSITE" id="PS50110"/>
    </source>
</evidence>
<dbReference type="PANTHER" id="PTHR37299:SF1">
    <property type="entry name" value="STAGE 0 SPORULATION PROTEIN A HOMOLOG"/>
    <property type="match status" value="1"/>
</dbReference>
<sequence>MNLLILEDNPAYQRQLENMLHSISGLQITFAETLEVAQTYLDVSSPALLITEVYLPDGEVFCMLRKIKPSFPIIFITEDTQPDNLDLSLSISQQSILLIKPFHPLTLLGIVRKFLGLYPSINVVNSFLIYDKFKNLKALPFSEIHYIKAEGNYITVRTNEGSYTMKYSLKRALDVLDERFIQIHKGYLANLDYFNRLNLSLNQIIIHQHPLPVGRSFRKNVIERIC</sequence>
<dbReference type="GO" id="GO:0000156">
    <property type="term" value="F:phosphorelay response regulator activity"/>
    <property type="evidence" value="ECO:0007669"/>
    <property type="project" value="InterPro"/>
</dbReference>
<dbReference type="InterPro" id="IPR007492">
    <property type="entry name" value="LytTR_DNA-bd_dom"/>
</dbReference>
<organism evidence="4 5">
    <name type="scientific">Arundinibacter roseus</name>
    <dbReference type="NCBI Taxonomy" id="2070510"/>
    <lineage>
        <taxon>Bacteria</taxon>
        <taxon>Pseudomonadati</taxon>
        <taxon>Bacteroidota</taxon>
        <taxon>Cytophagia</taxon>
        <taxon>Cytophagales</taxon>
        <taxon>Spirosomataceae</taxon>
        <taxon>Arundinibacter</taxon>
    </lineage>
</organism>
<dbReference type="InterPro" id="IPR011006">
    <property type="entry name" value="CheY-like_superfamily"/>
</dbReference>
<proteinExistence type="predicted"/>
<dbReference type="Gene3D" id="3.40.50.2300">
    <property type="match status" value="1"/>
</dbReference>
<comment type="caution">
    <text evidence="4">The sequence shown here is derived from an EMBL/GenBank/DDBJ whole genome shotgun (WGS) entry which is preliminary data.</text>
</comment>
<dbReference type="InterPro" id="IPR046947">
    <property type="entry name" value="LytR-like"/>
</dbReference>
<dbReference type="CDD" id="cd00156">
    <property type="entry name" value="REC"/>
    <property type="match status" value="1"/>
</dbReference>
<dbReference type="AlphaFoldDB" id="A0A4R4JYF7"/>
<dbReference type="RefSeq" id="WP_132122197.1">
    <property type="nucleotide sequence ID" value="NZ_SMJU01000022.1"/>
</dbReference>
<accession>A0A4R4JYF7</accession>
<dbReference type="Pfam" id="PF04397">
    <property type="entry name" value="LytTR"/>
    <property type="match status" value="1"/>
</dbReference>
<evidence type="ECO:0000256" key="1">
    <source>
        <dbReference type="PROSITE-ProRule" id="PRU00169"/>
    </source>
</evidence>
<evidence type="ECO:0000313" key="4">
    <source>
        <dbReference type="EMBL" id="TDB58689.1"/>
    </source>
</evidence>
<dbReference type="GO" id="GO:0003677">
    <property type="term" value="F:DNA binding"/>
    <property type="evidence" value="ECO:0007669"/>
    <property type="project" value="InterPro"/>
</dbReference>
<reference evidence="4 5" key="1">
    <citation type="submission" date="2019-02" db="EMBL/GenBank/DDBJ databases">
        <title>Arundinibacter roseus gen. nov., sp. nov., a new member of the family Cytophagaceae.</title>
        <authorList>
            <person name="Szuroczki S."/>
            <person name="Khayer B."/>
            <person name="Sproer C."/>
            <person name="Toumi M."/>
            <person name="Szabo A."/>
            <person name="Felfoldi T."/>
            <person name="Schumann P."/>
            <person name="Toth E."/>
        </authorList>
    </citation>
    <scope>NUCLEOTIDE SEQUENCE [LARGE SCALE GENOMIC DNA]</scope>
    <source>
        <strain evidence="4 5">DMA-k-7a</strain>
    </source>
</reference>
<comment type="caution">
    <text evidence="1">Lacks conserved residue(s) required for the propagation of feature annotation.</text>
</comment>
<dbReference type="SUPFAM" id="SSF52172">
    <property type="entry name" value="CheY-like"/>
    <property type="match status" value="1"/>
</dbReference>
<gene>
    <name evidence="4" type="ORF">EZE20_22990</name>
</gene>
<dbReference type="EMBL" id="SMJU01000022">
    <property type="protein sequence ID" value="TDB58689.1"/>
    <property type="molecule type" value="Genomic_DNA"/>
</dbReference>
<dbReference type="InterPro" id="IPR001789">
    <property type="entry name" value="Sig_transdc_resp-reg_receiver"/>
</dbReference>
<name>A0A4R4JYF7_9BACT</name>
<dbReference type="PANTHER" id="PTHR37299">
    <property type="entry name" value="TRANSCRIPTIONAL REGULATOR-RELATED"/>
    <property type="match status" value="1"/>
</dbReference>